<dbReference type="AlphaFoldDB" id="A0A5S4GYB0"/>
<reference evidence="2 3" key="1">
    <citation type="submission" date="2019-05" db="EMBL/GenBank/DDBJ databases">
        <title>Draft genome sequence of Actinomadura geliboluensis A8036.</title>
        <authorList>
            <person name="Saricaoglu S."/>
            <person name="Isik K."/>
        </authorList>
    </citation>
    <scope>NUCLEOTIDE SEQUENCE [LARGE SCALE GENOMIC DNA]</scope>
    <source>
        <strain evidence="2 3">A8036</strain>
    </source>
</reference>
<dbReference type="RefSeq" id="WP_138637528.1">
    <property type="nucleotide sequence ID" value="NZ_VCKZ01000115.1"/>
</dbReference>
<dbReference type="EMBL" id="VCKZ01000115">
    <property type="protein sequence ID" value="TMR37938.1"/>
    <property type="molecule type" value="Genomic_DNA"/>
</dbReference>
<evidence type="ECO:0000313" key="2">
    <source>
        <dbReference type="EMBL" id="TMR37938.1"/>
    </source>
</evidence>
<gene>
    <name evidence="2" type="ORF">ETD96_17500</name>
</gene>
<evidence type="ECO:0000313" key="3">
    <source>
        <dbReference type="Proteomes" id="UP000305238"/>
    </source>
</evidence>
<sequence length="72" mass="8053">MHSRRRSFAVKQVTWCTWCKAQQSNDHGGSCVEAAVPTEAVAVRDSKNPDAPMLLLDPVAFRVLLSELKRRS</sequence>
<accession>A0A5S4GYB0</accession>
<proteinExistence type="predicted"/>
<dbReference type="OrthoDB" id="47872at1988"/>
<protein>
    <submittedName>
        <fullName evidence="2">DUF397 domain-containing protein</fullName>
    </submittedName>
</protein>
<feature type="domain" description="DUF397" evidence="1">
    <location>
        <begin position="17"/>
        <end position="69"/>
    </location>
</feature>
<name>A0A5S4GYB0_9ACTN</name>
<evidence type="ECO:0000259" key="1">
    <source>
        <dbReference type="Pfam" id="PF04149"/>
    </source>
</evidence>
<dbReference type="Proteomes" id="UP000305238">
    <property type="component" value="Unassembled WGS sequence"/>
</dbReference>
<keyword evidence="3" id="KW-1185">Reference proteome</keyword>
<dbReference type="InterPro" id="IPR007278">
    <property type="entry name" value="DUF397"/>
</dbReference>
<comment type="caution">
    <text evidence="2">The sequence shown here is derived from an EMBL/GenBank/DDBJ whole genome shotgun (WGS) entry which is preliminary data.</text>
</comment>
<dbReference type="Pfam" id="PF04149">
    <property type="entry name" value="DUF397"/>
    <property type="match status" value="1"/>
</dbReference>
<organism evidence="2 3">
    <name type="scientific">Actinomadura geliboluensis</name>
    <dbReference type="NCBI Taxonomy" id="882440"/>
    <lineage>
        <taxon>Bacteria</taxon>
        <taxon>Bacillati</taxon>
        <taxon>Actinomycetota</taxon>
        <taxon>Actinomycetes</taxon>
        <taxon>Streptosporangiales</taxon>
        <taxon>Thermomonosporaceae</taxon>
        <taxon>Actinomadura</taxon>
    </lineage>
</organism>